<keyword evidence="2" id="KW-1185">Reference proteome</keyword>
<evidence type="ECO:0008006" key="3">
    <source>
        <dbReference type="Google" id="ProtNLM"/>
    </source>
</evidence>
<dbReference type="RefSeq" id="WP_109010010.1">
    <property type="nucleotide sequence ID" value="NZ_BDUD01000001.1"/>
</dbReference>
<reference evidence="1 2" key="1">
    <citation type="submission" date="2017-06" db="EMBL/GenBank/DDBJ databases">
        <title>Genome sequencing of cyanobaciteial culture collection at National Institute for Environmental Studies (NIES).</title>
        <authorList>
            <person name="Hirose Y."/>
            <person name="Shimura Y."/>
            <person name="Fujisawa T."/>
            <person name="Nakamura Y."/>
            <person name="Kawachi M."/>
        </authorList>
    </citation>
    <scope>NUCLEOTIDE SEQUENCE [LARGE SCALE GENOMIC DNA]</scope>
    <source>
        <strain evidence="1 2">NIES-4072</strain>
    </source>
</reference>
<comment type="caution">
    <text evidence="1">The sequence shown here is derived from an EMBL/GenBank/DDBJ whole genome shotgun (WGS) entry which is preliminary data.</text>
</comment>
<gene>
    <name evidence="1" type="ORF">NIES4072_39530</name>
</gene>
<dbReference type="OrthoDB" id="583178at2"/>
<proteinExistence type="predicted"/>
<evidence type="ECO:0000313" key="2">
    <source>
        <dbReference type="Proteomes" id="UP000245124"/>
    </source>
</evidence>
<dbReference type="EMBL" id="BDUD01000001">
    <property type="protein sequence ID" value="GBG20276.1"/>
    <property type="molecule type" value="Genomic_DNA"/>
</dbReference>
<protein>
    <recommendedName>
        <fullName evidence="3">Addiction module component</fullName>
    </recommendedName>
</protein>
<dbReference type="AlphaFoldDB" id="A0A2R5FNC8"/>
<dbReference type="Proteomes" id="UP000245124">
    <property type="component" value="Unassembled WGS sequence"/>
</dbReference>
<evidence type="ECO:0000313" key="1">
    <source>
        <dbReference type="EMBL" id="GBG20276.1"/>
    </source>
</evidence>
<organism evidence="1 2">
    <name type="scientific">Nostoc commune NIES-4072</name>
    <dbReference type="NCBI Taxonomy" id="2005467"/>
    <lineage>
        <taxon>Bacteria</taxon>
        <taxon>Bacillati</taxon>
        <taxon>Cyanobacteriota</taxon>
        <taxon>Cyanophyceae</taxon>
        <taxon>Nostocales</taxon>
        <taxon>Nostocaceae</taxon>
        <taxon>Nostoc</taxon>
    </lineage>
</organism>
<name>A0A2R5FNC8_NOSCO</name>
<sequence length="81" mass="9082">MKQLSNLDRVLDAAMELTLEQQEMLVQILKNRIIESRRDEIASDAAASIAEFQAGRLKVHTASEAIQELREYLNNPSAADV</sequence>
<accession>A0A2R5FNC8</accession>